<dbReference type="Proteomes" id="UP001149140">
    <property type="component" value="Unassembled WGS sequence"/>
</dbReference>
<dbReference type="PANTHER" id="PTHR46278:SF2">
    <property type="entry name" value="ASPARTATE-SEMIALDEHYDE DEHYDROGENASE"/>
    <property type="match status" value="1"/>
</dbReference>
<evidence type="ECO:0000256" key="14">
    <source>
        <dbReference type="ARBA" id="ARBA00047891"/>
    </source>
</evidence>
<keyword evidence="9 15" id="KW-0521">NADP</keyword>
<dbReference type="NCBIfam" id="TIGR01296">
    <property type="entry name" value="asd_B"/>
    <property type="match status" value="1"/>
</dbReference>
<comment type="pathway">
    <text evidence="3 15">Amino-acid biosynthesis; L-threonine biosynthesis; L-threonine from L-aspartate: step 2/5.</text>
</comment>
<evidence type="ECO:0000256" key="15">
    <source>
        <dbReference type="HAMAP-Rule" id="MF_02121"/>
    </source>
</evidence>
<dbReference type="Pfam" id="PF01118">
    <property type="entry name" value="Semialdhyde_dh"/>
    <property type="match status" value="1"/>
</dbReference>
<dbReference type="NCBIfam" id="NF011456">
    <property type="entry name" value="PRK14874.1"/>
    <property type="match status" value="1"/>
</dbReference>
<dbReference type="GO" id="GO:0046983">
    <property type="term" value="F:protein dimerization activity"/>
    <property type="evidence" value="ECO:0007669"/>
    <property type="project" value="InterPro"/>
</dbReference>
<evidence type="ECO:0000256" key="2">
    <source>
        <dbReference type="ARBA" id="ARBA00005076"/>
    </source>
</evidence>
<dbReference type="EC" id="1.2.1.11" evidence="6 15"/>
<dbReference type="InterPro" id="IPR005986">
    <property type="entry name" value="Asp_semialdehyde_DH_beta"/>
</dbReference>
<evidence type="ECO:0000256" key="11">
    <source>
        <dbReference type="ARBA" id="ARBA00023002"/>
    </source>
</evidence>
<dbReference type="GO" id="GO:0009097">
    <property type="term" value="P:isoleucine biosynthetic process"/>
    <property type="evidence" value="ECO:0007669"/>
    <property type="project" value="UniProtKB-UniRule"/>
</dbReference>
<evidence type="ECO:0000256" key="8">
    <source>
        <dbReference type="ARBA" id="ARBA00022697"/>
    </source>
</evidence>
<evidence type="ECO:0000256" key="10">
    <source>
        <dbReference type="ARBA" id="ARBA00022915"/>
    </source>
</evidence>
<comment type="similarity">
    <text evidence="4 15">Belongs to the aspartate-semialdehyde dehydrogenase family.</text>
</comment>
<dbReference type="SUPFAM" id="SSF51735">
    <property type="entry name" value="NAD(P)-binding Rossmann-fold domains"/>
    <property type="match status" value="1"/>
</dbReference>
<feature type="binding site" evidence="15">
    <location>
        <position position="233"/>
    </location>
    <ligand>
        <name>substrate</name>
    </ligand>
</feature>
<dbReference type="SUPFAM" id="SSF55347">
    <property type="entry name" value="Glyceraldehyde-3-phosphate dehydrogenase-like, C-terminal domain"/>
    <property type="match status" value="1"/>
</dbReference>
<feature type="binding site" evidence="15">
    <location>
        <position position="152"/>
    </location>
    <ligand>
        <name>substrate</name>
    </ligand>
</feature>
<dbReference type="EMBL" id="JAPDOD010000024">
    <property type="protein sequence ID" value="MDA0163283.1"/>
    <property type="molecule type" value="Genomic_DNA"/>
</dbReference>
<evidence type="ECO:0000256" key="4">
    <source>
        <dbReference type="ARBA" id="ARBA00010584"/>
    </source>
</evidence>
<feature type="binding site" evidence="15">
    <location>
        <begin position="40"/>
        <end position="41"/>
    </location>
    <ligand>
        <name>NADP(+)</name>
        <dbReference type="ChEBI" id="CHEBI:58349"/>
    </ligand>
</feature>
<proteinExistence type="inferred from homology"/>
<comment type="pathway">
    <text evidence="2 15">Amino-acid biosynthesis; L-lysine biosynthesis via DAP pathway; (S)-tetrahydrodipicolinate from L-aspartate: step 2/4.</text>
</comment>
<evidence type="ECO:0000259" key="17">
    <source>
        <dbReference type="SMART" id="SM00859"/>
    </source>
</evidence>
<evidence type="ECO:0000256" key="16">
    <source>
        <dbReference type="PIRSR" id="PIRSR000148-1"/>
    </source>
</evidence>
<dbReference type="GO" id="GO:0019877">
    <property type="term" value="P:diaminopimelate biosynthetic process"/>
    <property type="evidence" value="ECO:0007669"/>
    <property type="project" value="UniProtKB-UniRule"/>
</dbReference>
<accession>A0A9X3N1P1</accession>
<comment type="caution">
    <text evidence="18">The sequence shown here is derived from an EMBL/GenBank/DDBJ whole genome shotgun (WGS) entry which is preliminary data.</text>
</comment>
<evidence type="ECO:0000256" key="12">
    <source>
        <dbReference type="ARBA" id="ARBA00023154"/>
    </source>
</evidence>
<reference evidence="18" key="1">
    <citation type="submission" date="2022-10" db="EMBL/GenBank/DDBJ databases">
        <title>The WGS of Solirubrobacter ginsenosidimutans DSM 21036.</title>
        <authorList>
            <person name="Jiang Z."/>
        </authorList>
    </citation>
    <scope>NUCLEOTIDE SEQUENCE</scope>
    <source>
        <strain evidence="18">DSM 21036</strain>
    </source>
</reference>
<feature type="binding site" evidence="15">
    <location>
        <position position="313"/>
    </location>
    <ligand>
        <name>NADP(+)</name>
        <dbReference type="ChEBI" id="CHEBI:58349"/>
    </ligand>
</feature>
<keyword evidence="10 15" id="KW-0220">Diaminopimelate biosynthesis</keyword>
<dbReference type="CDD" id="cd18131">
    <property type="entry name" value="ASADH_C_bac_euk_like"/>
    <property type="match status" value="1"/>
</dbReference>
<feature type="binding site" evidence="15">
    <location>
        <begin position="155"/>
        <end position="156"/>
    </location>
    <ligand>
        <name>NADP(+)</name>
        <dbReference type="ChEBI" id="CHEBI:58349"/>
    </ligand>
</feature>
<evidence type="ECO:0000256" key="1">
    <source>
        <dbReference type="ARBA" id="ARBA00005021"/>
    </source>
</evidence>
<feature type="active site" description="Acyl-thioester intermediate" evidence="15 16">
    <location>
        <position position="125"/>
    </location>
</feature>
<evidence type="ECO:0000313" key="19">
    <source>
        <dbReference type="Proteomes" id="UP001149140"/>
    </source>
</evidence>
<comment type="catalytic activity">
    <reaction evidence="14 15">
        <text>L-aspartate 4-semialdehyde + phosphate + NADP(+) = 4-phospho-L-aspartate + NADPH + H(+)</text>
        <dbReference type="Rhea" id="RHEA:24284"/>
        <dbReference type="ChEBI" id="CHEBI:15378"/>
        <dbReference type="ChEBI" id="CHEBI:43474"/>
        <dbReference type="ChEBI" id="CHEBI:57535"/>
        <dbReference type="ChEBI" id="CHEBI:57783"/>
        <dbReference type="ChEBI" id="CHEBI:58349"/>
        <dbReference type="ChEBI" id="CHEBI:537519"/>
        <dbReference type="EC" id="1.2.1.11"/>
    </reaction>
</comment>
<evidence type="ECO:0000256" key="5">
    <source>
        <dbReference type="ARBA" id="ARBA00011738"/>
    </source>
</evidence>
<dbReference type="PROSITE" id="PS01103">
    <property type="entry name" value="ASD"/>
    <property type="match status" value="1"/>
</dbReference>
<sequence>MSQYRVAVVGATGAVGTVMRAKLKERGFPAETIVPFASERSEGRELDGVPCRVLSDESIQGFDIALFSAGATTSRAWAQKFVDAGAVVVDNSSAFRKDPEIPLVVSEVNPDALEGHKGLIANPNCSTMQLMVALKPIYEAAGIDRLIVSTYQSVSGTGVKAVKELEDQTRAALAGEPLPDATIYPHHIAFNVLGGAGNFVDGDDHTDEERKMMHETRKILGDQSIKIAVTCARVPVRNSHSESVSLETREALSVEDARKLLENQPGLIMVDDPRTHAYPTALASAGHDEVFVGRLRRDPTHERGLQMWVVSDNLLKGAATNAVQIAEVLHERGLVKVPAAA</sequence>
<keyword evidence="13 15" id="KW-0486">Methionine biosynthesis</keyword>
<dbReference type="GO" id="GO:0050661">
    <property type="term" value="F:NADP binding"/>
    <property type="evidence" value="ECO:0007669"/>
    <property type="project" value="UniProtKB-UniRule"/>
</dbReference>
<gene>
    <name evidence="15" type="primary">asd</name>
    <name evidence="18" type="ORF">OM076_23615</name>
</gene>
<dbReference type="InterPro" id="IPR036291">
    <property type="entry name" value="NAD(P)-bd_dom_sf"/>
</dbReference>
<keyword evidence="19" id="KW-1185">Reference proteome</keyword>
<dbReference type="Gene3D" id="3.40.50.720">
    <property type="entry name" value="NAD(P)-binding Rossmann-like Domain"/>
    <property type="match status" value="1"/>
</dbReference>
<dbReference type="InterPro" id="IPR000319">
    <property type="entry name" value="Asp-semialdehyde_DH_CS"/>
</dbReference>
<dbReference type="GO" id="GO:0071266">
    <property type="term" value="P:'de novo' L-methionine biosynthetic process"/>
    <property type="evidence" value="ECO:0007669"/>
    <property type="project" value="UniProtKB-UniRule"/>
</dbReference>
<evidence type="ECO:0000313" key="18">
    <source>
        <dbReference type="EMBL" id="MDA0163283.1"/>
    </source>
</evidence>
<keyword evidence="7 15" id="KW-0028">Amino-acid biosynthesis</keyword>
<dbReference type="GO" id="GO:0004073">
    <property type="term" value="F:aspartate-semialdehyde dehydrogenase activity"/>
    <property type="evidence" value="ECO:0007669"/>
    <property type="project" value="UniProtKB-UniRule"/>
</dbReference>
<evidence type="ECO:0000256" key="13">
    <source>
        <dbReference type="ARBA" id="ARBA00023167"/>
    </source>
</evidence>
<dbReference type="Gene3D" id="3.30.360.10">
    <property type="entry name" value="Dihydrodipicolinate Reductase, domain 2"/>
    <property type="match status" value="1"/>
</dbReference>
<feature type="binding site" evidence="15">
    <location>
        <begin position="12"/>
        <end position="15"/>
    </location>
    <ligand>
        <name>NADP(+)</name>
        <dbReference type="ChEBI" id="CHEBI:58349"/>
    </ligand>
</feature>
<comment type="pathway">
    <text evidence="1 15">Amino-acid biosynthesis; L-methionine biosynthesis via de novo pathway; L-homoserine from L-aspartate: step 2/3.</text>
</comment>
<keyword evidence="8 15" id="KW-0791">Threonine biosynthesis</keyword>
<feature type="active site" description="Proton acceptor" evidence="15 16">
    <location>
        <position position="240"/>
    </location>
</feature>
<dbReference type="Pfam" id="PF02774">
    <property type="entry name" value="Semialdhyde_dhC"/>
    <property type="match status" value="1"/>
</dbReference>
<dbReference type="InterPro" id="IPR012080">
    <property type="entry name" value="Asp_semialdehyde_DH"/>
</dbReference>
<dbReference type="GO" id="GO:0009089">
    <property type="term" value="P:lysine biosynthetic process via diaminopimelate"/>
    <property type="evidence" value="ECO:0007669"/>
    <property type="project" value="UniProtKB-UniRule"/>
</dbReference>
<dbReference type="InterPro" id="IPR000534">
    <property type="entry name" value="Semialdehyde_DH_NAD-bd"/>
</dbReference>
<evidence type="ECO:0000256" key="9">
    <source>
        <dbReference type="ARBA" id="ARBA00022857"/>
    </source>
</evidence>
<name>A0A9X3N1P1_9ACTN</name>
<comment type="caution">
    <text evidence="15">Lacks conserved residue(s) required for the propagation of feature annotation.</text>
</comment>
<dbReference type="HAMAP" id="MF_02121">
    <property type="entry name" value="ASADH"/>
    <property type="match status" value="1"/>
</dbReference>
<feature type="binding site" evidence="15">
    <location>
        <position position="96"/>
    </location>
    <ligand>
        <name>phosphate</name>
        <dbReference type="ChEBI" id="CHEBI:43474"/>
    </ligand>
</feature>
<evidence type="ECO:0000256" key="3">
    <source>
        <dbReference type="ARBA" id="ARBA00005097"/>
    </source>
</evidence>
<keyword evidence="11 15" id="KW-0560">Oxidoreductase</keyword>
<dbReference type="RefSeq" id="WP_270042526.1">
    <property type="nucleotide sequence ID" value="NZ_JAPDOD010000024.1"/>
</dbReference>
<comment type="subunit">
    <text evidence="5 15">Homodimer.</text>
</comment>
<dbReference type="CDD" id="cd02316">
    <property type="entry name" value="VcASADH2_like_N"/>
    <property type="match status" value="1"/>
</dbReference>
<organism evidence="18 19">
    <name type="scientific">Solirubrobacter ginsenosidimutans</name>
    <dbReference type="NCBI Taxonomy" id="490573"/>
    <lineage>
        <taxon>Bacteria</taxon>
        <taxon>Bacillati</taxon>
        <taxon>Actinomycetota</taxon>
        <taxon>Thermoleophilia</taxon>
        <taxon>Solirubrobacterales</taxon>
        <taxon>Solirubrobacteraceae</taxon>
        <taxon>Solirubrobacter</taxon>
    </lineage>
</organism>
<feature type="domain" description="Semialdehyde dehydrogenase NAD-binding" evidence="17">
    <location>
        <begin position="5"/>
        <end position="116"/>
    </location>
</feature>
<evidence type="ECO:0000256" key="6">
    <source>
        <dbReference type="ARBA" id="ARBA00013120"/>
    </source>
</evidence>
<dbReference type="AlphaFoldDB" id="A0A9X3N1P1"/>
<dbReference type="InterPro" id="IPR012280">
    <property type="entry name" value="Semialdhyde_DH_dimer_dom"/>
</dbReference>
<dbReference type="GO" id="GO:0051287">
    <property type="term" value="F:NAD binding"/>
    <property type="evidence" value="ECO:0007669"/>
    <property type="project" value="InterPro"/>
</dbReference>
<comment type="function">
    <text evidence="15">Catalyzes the NADPH-dependent formation of L-aspartate-semialdehyde (L-ASA) by the reductive dephosphorylation of L-aspartyl-4-phosphate.</text>
</comment>
<dbReference type="PIRSF" id="PIRSF000148">
    <property type="entry name" value="ASA_dh"/>
    <property type="match status" value="1"/>
</dbReference>
<dbReference type="PANTHER" id="PTHR46278">
    <property type="entry name" value="DEHYDROGENASE, PUTATIVE-RELATED"/>
    <property type="match status" value="1"/>
</dbReference>
<dbReference type="SMART" id="SM00859">
    <property type="entry name" value="Semialdhyde_dh"/>
    <property type="match status" value="1"/>
</dbReference>
<keyword evidence="12 15" id="KW-0457">Lysine biosynthesis</keyword>
<evidence type="ECO:0000256" key="7">
    <source>
        <dbReference type="ARBA" id="ARBA00022605"/>
    </source>
</evidence>
<dbReference type="GO" id="GO:0009088">
    <property type="term" value="P:threonine biosynthetic process"/>
    <property type="evidence" value="ECO:0007669"/>
    <property type="project" value="UniProtKB-UniRule"/>
</dbReference>
<protein>
    <recommendedName>
        <fullName evidence="6 15">Aspartate-semialdehyde dehydrogenase</fullName>
        <shortName evidence="15">ASA dehydrogenase</shortName>
        <shortName evidence="15">ASADH</shortName>
        <ecNumber evidence="6 15">1.2.1.11</ecNumber>
    </recommendedName>
    <alternativeName>
        <fullName evidence="15">Aspartate-beta-semialdehyde dehydrogenase</fullName>
    </alternativeName>
</protein>